<comment type="similarity">
    <text evidence="1 2">Belongs to the enoyl-CoA hydratase/isomerase family.</text>
</comment>
<keyword evidence="3" id="KW-0456">Lyase</keyword>
<proteinExistence type="inferred from homology"/>
<dbReference type="PANTHER" id="PTHR43459:SF3">
    <property type="entry name" value="ENOYL-COA HYDRATASE ECHA15 (ENOYL HYDRASE) (UNSATURATED ACYL-COA HYDRATASE) (CROTONASE)-RELATED"/>
    <property type="match status" value="1"/>
</dbReference>
<dbReference type="InterPro" id="IPR001753">
    <property type="entry name" value="Enoyl-CoA_hydra/iso"/>
</dbReference>
<reference evidence="3 4" key="1">
    <citation type="submission" date="2024-06" db="EMBL/GenBank/DDBJ databases">
        <title>Genomic Encyclopedia of Type Strains, Phase IV (KMG-IV): sequencing the most valuable type-strain genomes for metagenomic binning, comparative biology and taxonomic classification.</title>
        <authorList>
            <person name="Goeker M."/>
        </authorList>
    </citation>
    <scope>NUCLEOTIDE SEQUENCE [LARGE SCALE GENOMIC DNA]</scope>
    <source>
        <strain evidence="3 4">DSM 29780</strain>
    </source>
</reference>
<dbReference type="RefSeq" id="WP_354558718.1">
    <property type="nucleotide sequence ID" value="NZ_JBEPMB010000016.1"/>
</dbReference>
<accession>A0ABV2J690</accession>
<protein>
    <submittedName>
        <fullName evidence="3">Enoyl-CoA hydratase</fullName>
        <ecNumber evidence="3">4.2.1.17</ecNumber>
    </submittedName>
</protein>
<dbReference type="Gene3D" id="3.90.226.10">
    <property type="entry name" value="2-enoyl-CoA Hydratase, Chain A, domain 1"/>
    <property type="match status" value="1"/>
</dbReference>
<evidence type="ECO:0000313" key="4">
    <source>
        <dbReference type="Proteomes" id="UP001549047"/>
    </source>
</evidence>
<dbReference type="PANTHER" id="PTHR43459">
    <property type="entry name" value="ENOYL-COA HYDRATASE"/>
    <property type="match status" value="1"/>
</dbReference>
<dbReference type="Pfam" id="PF00378">
    <property type="entry name" value="ECH_1"/>
    <property type="match status" value="1"/>
</dbReference>
<dbReference type="GO" id="GO:0004300">
    <property type="term" value="F:enoyl-CoA hydratase activity"/>
    <property type="evidence" value="ECO:0007669"/>
    <property type="project" value="UniProtKB-EC"/>
</dbReference>
<dbReference type="EC" id="4.2.1.17" evidence="3"/>
<dbReference type="EMBL" id="JBEPMB010000016">
    <property type="protein sequence ID" value="MET3616266.1"/>
    <property type="molecule type" value="Genomic_DNA"/>
</dbReference>
<dbReference type="PROSITE" id="PS00166">
    <property type="entry name" value="ENOYL_COA_HYDRATASE"/>
    <property type="match status" value="1"/>
</dbReference>
<organism evidence="3 4">
    <name type="scientific">Rhizobium aquaticum</name>
    <dbReference type="NCBI Taxonomy" id="1549636"/>
    <lineage>
        <taxon>Bacteria</taxon>
        <taxon>Pseudomonadati</taxon>
        <taxon>Pseudomonadota</taxon>
        <taxon>Alphaproteobacteria</taxon>
        <taxon>Hyphomicrobiales</taxon>
        <taxon>Rhizobiaceae</taxon>
        <taxon>Rhizobium/Agrobacterium group</taxon>
        <taxon>Rhizobium</taxon>
    </lineage>
</organism>
<dbReference type="SUPFAM" id="SSF52096">
    <property type="entry name" value="ClpP/crotonase"/>
    <property type="match status" value="1"/>
</dbReference>
<name>A0ABV2J690_9HYPH</name>
<dbReference type="CDD" id="cd06558">
    <property type="entry name" value="crotonase-like"/>
    <property type="match status" value="1"/>
</dbReference>
<gene>
    <name evidence="3" type="ORF">ABID16_004615</name>
</gene>
<dbReference type="NCBIfam" id="NF005595">
    <property type="entry name" value="PRK07327.1"/>
    <property type="match status" value="1"/>
</dbReference>
<keyword evidence="4" id="KW-1185">Reference proteome</keyword>
<evidence type="ECO:0000256" key="2">
    <source>
        <dbReference type="RuleBase" id="RU003707"/>
    </source>
</evidence>
<evidence type="ECO:0000313" key="3">
    <source>
        <dbReference type="EMBL" id="MET3616266.1"/>
    </source>
</evidence>
<dbReference type="InterPro" id="IPR018376">
    <property type="entry name" value="Enoyl-CoA_hyd/isom_CS"/>
</dbReference>
<dbReference type="Proteomes" id="UP001549047">
    <property type="component" value="Unassembled WGS sequence"/>
</dbReference>
<dbReference type="Gene3D" id="1.10.12.10">
    <property type="entry name" value="Lyase 2-enoyl-coa Hydratase, Chain A, domain 2"/>
    <property type="match status" value="1"/>
</dbReference>
<dbReference type="InterPro" id="IPR029045">
    <property type="entry name" value="ClpP/crotonase-like_dom_sf"/>
</dbReference>
<sequence>MQYPDYKSLKLDWPAEHVLRITMSRGKVNAMDYDLHHDIAQIWRLIDRDPDVNCAIVTGEGTYFSAGGDFAVDGRIAGDFDFMIEMMKDAREIVENMMTCSKPIISAINGPAAGGGLAVALMADISIGAKSAKLVDAHTRLGVAAGDHAALIWPLMCGMAKSKLYLFTCDPLSAEEAERIGLLSMCVDDDKLMETAVALAARLAMGAPTGIRWTKNVMNQWYRQAWPIFEASVAYENLGFFGPDLPEGMQSHVEKREPKFNPRSPL</sequence>
<comment type="caution">
    <text evidence="3">The sequence shown here is derived from an EMBL/GenBank/DDBJ whole genome shotgun (WGS) entry which is preliminary data.</text>
</comment>
<dbReference type="InterPro" id="IPR014748">
    <property type="entry name" value="Enoyl-CoA_hydra_C"/>
</dbReference>
<evidence type="ECO:0000256" key="1">
    <source>
        <dbReference type="ARBA" id="ARBA00005254"/>
    </source>
</evidence>